<proteinExistence type="inferred from homology"/>
<feature type="domain" description="GST C-terminal" evidence="6">
    <location>
        <begin position="91"/>
        <end position="217"/>
    </location>
</feature>
<dbReference type="InterPro" id="IPR040079">
    <property type="entry name" value="Glutathione_S-Trfase"/>
</dbReference>
<dbReference type="Gene3D" id="3.40.30.10">
    <property type="entry name" value="Glutaredoxin"/>
    <property type="match status" value="1"/>
</dbReference>
<name>A0A2P2J353_RHIMU</name>
<sequence length="230" mass="26579">MANEEEKVKLLGFWVSPGVLRVKLALKLKGVDYEYIEEDIFNKSPLLLELNPVHKKVPVLVHGRKALAESLVILEYIDETWQNVYPLMPQDPYQRAMARFWANFAEKMLLYPAWAALSSQGEEKDKALKQAQEAIAKIEEELQAGNINLFVEGENIGYLDIVLAWISYMLPVWEEVGSMKIIDPFQFPATTAWVNRLLDLPLIKDNLPPRERILLYYRKRIQDLLAKPRG</sequence>
<comment type="catalytic activity">
    <reaction evidence="2 3">
        <text>RX + glutathione = an S-substituted glutathione + a halide anion + H(+)</text>
        <dbReference type="Rhea" id="RHEA:16437"/>
        <dbReference type="ChEBI" id="CHEBI:15378"/>
        <dbReference type="ChEBI" id="CHEBI:16042"/>
        <dbReference type="ChEBI" id="CHEBI:17792"/>
        <dbReference type="ChEBI" id="CHEBI:57925"/>
        <dbReference type="ChEBI" id="CHEBI:90779"/>
        <dbReference type="EC" id="2.5.1.18"/>
    </reaction>
</comment>
<dbReference type="CDD" id="cd03058">
    <property type="entry name" value="GST_N_Tau"/>
    <property type="match status" value="1"/>
</dbReference>
<dbReference type="InterPro" id="IPR036249">
    <property type="entry name" value="Thioredoxin-like_sf"/>
</dbReference>
<dbReference type="Pfam" id="PF02798">
    <property type="entry name" value="GST_N"/>
    <property type="match status" value="1"/>
</dbReference>
<dbReference type="InterPro" id="IPR004045">
    <property type="entry name" value="Glutathione_S-Trfase_N"/>
</dbReference>
<dbReference type="InterPro" id="IPR036282">
    <property type="entry name" value="Glutathione-S-Trfase_C_sf"/>
</dbReference>
<organism evidence="7">
    <name type="scientific">Rhizophora mucronata</name>
    <name type="common">Asiatic mangrove</name>
    <dbReference type="NCBI Taxonomy" id="61149"/>
    <lineage>
        <taxon>Eukaryota</taxon>
        <taxon>Viridiplantae</taxon>
        <taxon>Streptophyta</taxon>
        <taxon>Embryophyta</taxon>
        <taxon>Tracheophyta</taxon>
        <taxon>Spermatophyta</taxon>
        <taxon>Magnoliopsida</taxon>
        <taxon>eudicotyledons</taxon>
        <taxon>Gunneridae</taxon>
        <taxon>Pentapetalae</taxon>
        <taxon>rosids</taxon>
        <taxon>fabids</taxon>
        <taxon>Malpighiales</taxon>
        <taxon>Rhizophoraceae</taxon>
        <taxon>Rhizophora</taxon>
    </lineage>
</organism>
<protein>
    <recommendedName>
        <fullName evidence="3">Glutathione S-transferase</fullName>
        <ecNumber evidence="3">2.5.1.18</ecNumber>
    </recommendedName>
</protein>
<keyword evidence="4" id="KW-0175">Coiled coil</keyword>
<dbReference type="PANTHER" id="PTHR11260:SF474">
    <property type="entry name" value="GLUTATHIONE TRANSFERASE"/>
    <property type="match status" value="1"/>
</dbReference>
<dbReference type="SFLD" id="SFLDG00358">
    <property type="entry name" value="Main_(cytGST)"/>
    <property type="match status" value="1"/>
</dbReference>
<dbReference type="GO" id="GO:0005829">
    <property type="term" value="C:cytosol"/>
    <property type="evidence" value="ECO:0007669"/>
    <property type="project" value="UniProtKB-SubCell"/>
</dbReference>
<dbReference type="InterPro" id="IPR045074">
    <property type="entry name" value="GST_C_Tau"/>
</dbReference>
<dbReference type="InterPro" id="IPR045073">
    <property type="entry name" value="Omega/Tau-like"/>
</dbReference>
<dbReference type="GO" id="GO:0004364">
    <property type="term" value="F:glutathione transferase activity"/>
    <property type="evidence" value="ECO:0007669"/>
    <property type="project" value="UniProtKB-UniRule"/>
</dbReference>
<dbReference type="PROSITE" id="PS50404">
    <property type="entry name" value="GST_NTER"/>
    <property type="match status" value="1"/>
</dbReference>
<dbReference type="EC" id="2.5.1.18" evidence="3"/>
<evidence type="ECO:0000256" key="3">
    <source>
        <dbReference type="RuleBase" id="RU369102"/>
    </source>
</evidence>
<dbReference type="SFLD" id="SFLDS00019">
    <property type="entry name" value="Glutathione_Transferase_(cytos"/>
    <property type="match status" value="1"/>
</dbReference>
<comment type="function">
    <text evidence="3">Is involved in the conjugation of reduced glutathione to a wide number of exogenous and endogenous hydrophobic electrophiles.</text>
</comment>
<dbReference type="GO" id="GO:0006749">
    <property type="term" value="P:glutathione metabolic process"/>
    <property type="evidence" value="ECO:0007669"/>
    <property type="project" value="InterPro"/>
</dbReference>
<evidence type="ECO:0000259" key="6">
    <source>
        <dbReference type="PROSITE" id="PS50405"/>
    </source>
</evidence>
<comment type="similarity">
    <text evidence="3">Belongs to the GST superfamily.</text>
</comment>
<feature type="domain" description="GST N-terminal" evidence="5">
    <location>
        <begin position="6"/>
        <end position="85"/>
    </location>
</feature>
<dbReference type="SUPFAM" id="SSF47616">
    <property type="entry name" value="GST C-terminal domain-like"/>
    <property type="match status" value="1"/>
</dbReference>
<comment type="subcellular location">
    <subcellularLocation>
        <location evidence="3">Cytoplasm</location>
        <location evidence="3">Cytosol</location>
    </subcellularLocation>
</comment>
<evidence type="ECO:0000256" key="1">
    <source>
        <dbReference type="ARBA" id="ARBA00022679"/>
    </source>
</evidence>
<dbReference type="PANTHER" id="PTHR11260">
    <property type="entry name" value="GLUTATHIONE S-TRANSFERASE, GST, SUPERFAMILY, GST DOMAIN CONTAINING"/>
    <property type="match status" value="1"/>
</dbReference>
<dbReference type="FunFam" id="3.40.30.10:FF:000014">
    <property type="entry name" value="Tau class glutathione S-transferase"/>
    <property type="match status" value="1"/>
</dbReference>
<dbReference type="Gene3D" id="1.20.1050.10">
    <property type="match status" value="1"/>
</dbReference>
<dbReference type="AlphaFoldDB" id="A0A2P2J353"/>
<dbReference type="SFLD" id="SFLDG01152">
    <property type="entry name" value="Main.3:_Omega-_and_Tau-like"/>
    <property type="match status" value="1"/>
</dbReference>
<keyword evidence="3" id="KW-0963">Cytoplasm</keyword>
<dbReference type="SUPFAM" id="SSF52833">
    <property type="entry name" value="Thioredoxin-like"/>
    <property type="match status" value="1"/>
</dbReference>
<evidence type="ECO:0000313" key="7">
    <source>
        <dbReference type="EMBL" id="MBW87885.1"/>
    </source>
</evidence>
<evidence type="ECO:0000256" key="2">
    <source>
        <dbReference type="ARBA" id="ARBA00047960"/>
    </source>
</evidence>
<evidence type="ECO:0000256" key="4">
    <source>
        <dbReference type="SAM" id="Coils"/>
    </source>
</evidence>
<dbReference type="FunFam" id="1.20.1050.10:FF:000012">
    <property type="entry name" value="Tau class glutathione S-transferase"/>
    <property type="match status" value="1"/>
</dbReference>
<dbReference type="InterPro" id="IPR010987">
    <property type="entry name" value="Glutathione-S-Trfase_C-like"/>
</dbReference>
<accession>A0A2P2J353</accession>
<dbReference type="CDD" id="cd03185">
    <property type="entry name" value="GST_C_Tau"/>
    <property type="match status" value="1"/>
</dbReference>
<keyword evidence="1 3" id="KW-0808">Transferase</keyword>
<feature type="coiled-coil region" evidence="4">
    <location>
        <begin position="121"/>
        <end position="148"/>
    </location>
</feature>
<dbReference type="PROSITE" id="PS50405">
    <property type="entry name" value="GST_CTER"/>
    <property type="match status" value="1"/>
</dbReference>
<evidence type="ECO:0000259" key="5">
    <source>
        <dbReference type="PROSITE" id="PS50404"/>
    </source>
</evidence>
<dbReference type="EMBL" id="GGEC01007402">
    <property type="protein sequence ID" value="MBW87885.1"/>
    <property type="molecule type" value="Transcribed_RNA"/>
</dbReference>
<reference evidence="7" key="1">
    <citation type="submission" date="2018-02" db="EMBL/GenBank/DDBJ databases">
        <title>Rhizophora mucronata_Transcriptome.</title>
        <authorList>
            <person name="Meera S.P."/>
            <person name="Sreeshan A."/>
            <person name="Augustine A."/>
        </authorList>
    </citation>
    <scope>NUCLEOTIDE SEQUENCE</scope>
    <source>
        <tissue evidence="7">Leaf</tissue>
    </source>
</reference>